<dbReference type="PATRIC" id="fig|656366.3.peg.2312"/>
<dbReference type="KEGG" id="aaq:AOC05_10715"/>
<dbReference type="Proteomes" id="UP000062833">
    <property type="component" value="Chromosome"/>
</dbReference>
<keyword evidence="5" id="KW-1185">Reference proteome</keyword>
<evidence type="ECO:0000256" key="1">
    <source>
        <dbReference type="ARBA" id="ARBA00022676"/>
    </source>
</evidence>
<keyword evidence="2" id="KW-0808">Transferase</keyword>
<dbReference type="GO" id="GO:0016757">
    <property type="term" value="F:glycosyltransferase activity"/>
    <property type="evidence" value="ECO:0007669"/>
    <property type="project" value="UniProtKB-KW"/>
</dbReference>
<dbReference type="EMBL" id="CP012677">
    <property type="protein sequence ID" value="ALE92670.1"/>
    <property type="molecule type" value="Genomic_DNA"/>
</dbReference>
<keyword evidence="1" id="KW-0328">Glycosyltransferase</keyword>
<dbReference type="AlphaFoldDB" id="A0A0M5LXI7"/>
<evidence type="ECO:0000256" key="2">
    <source>
        <dbReference type="ARBA" id="ARBA00022679"/>
    </source>
</evidence>
<evidence type="ECO:0000313" key="5">
    <source>
        <dbReference type="Proteomes" id="UP000062833"/>
    </source>
</evidence>
<dbReference type="Gene3D" id="3.40.50.2000">
    <property type="entry name" value="Glycogen Phosphorylase B"/>
    <property type="match status" value="2"/>
</dbReference>
<reference evidence="5" key="1">
    <citation type="submission" date="2015-09" db="EMBL/GenBank/DDBJ databases">
        <title>Complete genome of Arthrobacter alpinus strain R3.8.</title>
        <authorList>
            <person name="See-Too W.S."/>
            <person name="Chan K.G."/>
        </authorList>
    </citation>
    <scope>NUCLEOTIDE SEQUENCE [LARGE SCALE GENOMIC DNA]</scope>
    <source>
        <strain evidence="5">R3.8</strain>
    </source>
</reference>
<sequence length="365" mass="38917">MRVVVFTTWYPDAGAPSTAPFNLSHAQAIATGHDVRVIHVRLGGAGAILSEEFGGVPVTRIPLSPRRPWGYFELIRHTVAALRHADILHTMAFTSAAVAAPIQAFARTPWVHTEHWSGMAEPATVSRAWKAFSWLRYVLKLPDAVTAVSGPQAEQLRRFSRRGAVSVVPNVVSVNGTLAQRRGTGPGAVKLVGVGGLIERKRPGLAVAALRILRAGGLDASLTWVGDGPLREALATQNEDLRGHLRMTGKVTPDQVRAELSEADVFLLPTAHETFCMAAAEAVATGVPAVVTDLPAVRDFLTEENSVLVSDATAAGYAAAVRTALEKFAQVPAAAIAGTIAGRFSPQLIAEQFTAVYARVRRPRQ</sequence>
<accession>A0A0M5LXI7</accession>
<dbReference type="CDD" id="cd03801">
    <property type="entry name" value="GT4_PimA-like"/>
    <property type="match status" value="1"/>
</dbReference>
<dbReference type="RefSeq" id="WP_062007213.1">
    <property type="nucleotide sequence ID" value="NZ_CP012677.1"/>
</dbReference>
<dbReference type="OrthoDB" id="3171021at2"/>
<dbReference type="SUPFAM" id="SSF53756">
    <property type="entry name" value="UDP-Glycosyltransferase/glycogen phosphorylase"/>
    <property type="match status" value="1"/>
</dbReference>
<name>A0A0M5LXI7_9MICC</name>
<proteinExistence type="predicted"/>
<protein>
    <recommendedName>
        <fullName evidence="3">Glycosyltransferase subfamily 4-like N-terminal domain-containing protein</fullName>
    </recommendedName>
</protein>
<organism evidence="4 5">
    <name type="scientific">Arthrobacter alpinus</name>
    <dbReference type="NCBI Taxonomy" id="656366"/>
    <lineage>
        <taxon>Bacteria</taxon>
        <taxon>Bacillati</taxon>
        <taxon>Actinomycetota</taxon>
        <taxon>Actinomycetes</taxon>
        <taxon>Micrococcales</taxon>
        <taxon>Micrococcaceae</taxon>
        <taxon>Arthrobacter</taxon>
    </lineage>
</organism>
<dbReference type="Pfam" id="PF13439">
    <property type="entry name" value="Glyco_transf_4"/>
    <property type="match status" value="1"/>
</dbReference>
<evidence type="ECO:0000313" key="4">
    <source>
        <dbReference type="EMBL" id="ALE92670.1"/>
    </source>
</evidence>
<dbReference type="PANTHER" id="PTHR12526">
    <property type="entry name" value="GLYCOSYLTRANSFERASE"/>
    <property type="match status" value="1"/>
</dbReference>
<evidence type="ECO:0000259" key="3">
    <source>
        <dbReference type="Pfam" id="PF13439"/>
    </source>
</evidence>
<dbReference type="InterPro" id="IPR028098">
    <property type="entry name" value="Glyco_trans_4-like_N"/>
</dbReference>
<dbReference type="Pfam" id="PF13692">
    <property type="entry name" value="Glyco_trans_1_4"/>
    <property type="match status" value="1"/>
</dbReference>
<feature type="domain" description="Glycosyltransferase subfamily 4-like N-terminal" evidence="3">
    <location>
        <begin position="30"/>
        <end position="173"/>
    </location>
</feature>
<gene>
    <name evidence="4" type="ORF">AOC05_10715</name>
</gene>